<evidence type="ECO:0000256" key="1">
    <source>
        <dbReference type="SAM" id="MobiDB-lite"/>
    </source>
</evidence>
<evidence type="ECO:0000313" key="2">
    <source>
        <dbReference type="EMBL" id="MBW0503629.1"/>
    </source>
</evidence>
<protein>
    <submittedName>
        <fullName evidence="2">Uncharacterized protein</fullName>
    </submittedName>
</protein>
<dbReference type="AlphaFoldDB" id="A0A9Q3DHU3"/>
<sequence>MKRGSYGYGAQNPLGDKRAPPGPKTKVETWGLGIWKLAREANHGRIWPKARGKRYGQRAMEHQRGPIGHNRYGVASWSQAKLLRHPWRRVITCGCDTLPPCFSITPLP</sequence>
<dbReference type="Proteomes" id="UP000765509">
    <property type="component" value="Unassembled WGS sequence"/>
</dbReference>
<reference evidence="2" key="1">
    <citation type="submission" date="2021-03" db="EMBL/GenBank/DDBJ databases">
        <title>Draft genome sequence of rust myrtle Austropuccinia psidii MF-1, a brazilian biotype.</title>
        <authorList>
            <person name="Quecine M.C."/>
            <person name="Pachon D.M.R."/>
            <person name="Bonatelli M.L."/>
            <person name="Correr F.H."/>
            <person name="Franceschini L.M."/>
            <person name="Leite T.F."/>
            <person name="Margarido G.R.A."/>
            <person name="Almeida C.A."/>
            <person name="Ferrarezi J.A."/>
            <person name="Labate C.A."/>
        </authorList>
    </citation>
    <scope>NUCLEOTIDE SEQUENCE</scope>
    <source>
        <strain evidence="2">MF-1</strain>
    </source>
</reference>
<dbReference type="EMBL" id="AVOT02017494">
    <property type="protein sequence ID" value="MBW0503629.1"/>
    <property type="molecule type" value="Genomic_DNA"/>
</dbReference>
<feature type="region of interest" description="Disordered" evidence="1">
    <location>
        <begin position="1"/>
        <end position="25"/>
    </location>
</feature>
<keyword evidence="3" id="KW-1185">Reference proteome</keyword>
<evidence type="ECO:0000313" key="3">
    <source>
        <dbReference type="Proteomes" id="UP000765509"/>
    </source>
</evidence>
<gene>
    <name evidence="2" type="ORF">O181_043344</name>
</gene>
<accession>A0A9Q3DHU3</accession>
<organism evidence="2 3">
    <name type="scientific">Austropuccinia psidii MF-1</name>
    <dbReference type="NCBI Taxonomy" id="1389203"/>
    <lineage>
        <taxon>Eukaryota</taxon>
        <taxon>Fungi</taxon>
        <taxon>Dikarya</taxon>
        <taxon>Basidiomycota</taxon>
        <taxon>Pucciniomycotina</taxon>
        <taxon>Pucciniomycetes</taxon>
        <taxon>Pucciniales</taxon>
        <taxon>Sphaerophragmiaceae</taxon>
        <taxon>Austropuccinia</taxon>
    </lineage>
</organism>
<comment type="caution">
    <text evidence="2">The sequence shown here is derived from an EMBL/GenBank/DDBJ whole genome shotgun (WGS) entry which is preliminary data.</text>
</comment>
<proteinExistence type="predicted"/>
<name>A0A9Q3DHU3_9BASI</name>